<dbReference type="Proteomes" id="UP000031623">
    <property type="component" value="Chromosome"/>
</dbReference>
<dbReference type="AlphaFoldDB" id="A0A090AE58"/>
<organism evidence="2 3">
    <name type="scientific">Thioploca ingrica</name>
    <dbReference type="NCBI Taxonomy" id="40754"/>
    <lineage>
        <taxon>Bacteria</taxon>
        <taxon>Pseudomonadati</taxon>
        <taxon>Pseudomonadota</taxon>
        <taxon>Gammaproteobacteria</taxon>
        <taxon>Thiotrichales</taxon>
        <taxon>Thiotrichaceae</taxon>
        <taxon>Thioploca</taxon>
    </lineage>
</organism>
<evidence type="ECO:0000313" key="2">
    <source>
        <dbReference type="EMBL" id="BAP55204.1"/>
    </source>
</evidence>
<keyword evidence="1" id="KW-0472">Membrane</keyword>
<dbReference type="KEGG" id="tig:THII_0907"/>
<evidence type="ECO:0000256" key="1">
    <source>
        <dbReference type="SAM" id="Phobius"/>
    </source>
</evidence>
<accession>A0A090AE58</accession>
<name>A0A090AE58_9GAMM</name>
<feature type="transmembrane region" description="Helical" evidence="1">
    <location>
        <begin position="12"/>
        <end position="44"/>
    </location>
</feature>
<dbReference type="HOGENOM" id="CLU_1991643_0_0_6"/>
<reference evidence="2 3" key="1">
    <citation type="journal article" date="2014" name="ISME J.">
        <title>Ecophysiology of Thioploca ingrica as revealed by the complete genome sequence supplemented with proteomic evidence.</title>
        <authorList>
            <person name="Kojima H."/>
            <person name="Ogura Y."/>
            <person name="Yamamoto N."/>
            <person name="Togashi T."/>
            <person name="Mori H."/>
            <person name="Watanabe T."/>
            <person name="Nemoto F."/>
            <person name="Kurokawa K."/>
            <person name="Hayashi T."/>
            <person name="Fukui M."/>
        </authorList>
    </citation>
    <scope>NUCLEOTIDE SEQUENCE [LARGE SCALE GENOMIC DNA]</scope>
</reference>
<keyword evidence="1" id="KW-0812">Transmembrane</keyword>
<keyword evidence="1" id="KW-1133">Transmembrane helix</keyword>
<gene>
    <name evidence="2" type="ORF">THII_0907</name>
</gene>
<feature type="transmembrane region" description="Helical" evidence="1">
    <location>
        <begin position="51"/>
        <end position="69"/>
    </location>
</feature>
<feature type="transmembrane region" description="Helical" evidence="1">
    <location>
        <begin position="89"/>
        <end position="112"/>
    </location>
</feature>
<dbReference type="EMBL" id="AP014633">
    <property type="protein sequence ID" value="BAP55204.1"/>
    <property type="molecule type" value="Genomic_DNA"/>
</dbReference>
<evidence type="ECO:0000313" key="3">
    <source>
        <dbReference type="Proteomes" id="UP000031623"/>
    </source>
</evidence>
<proteinExistence type="predicted"/>
<protein>
    <submittedName>
        <fullName evidence="2">Uncharacterized protein</fullName>
    </submittedName>
</protein>
<sequence length="125" mass="14254">MMNIIGLFSMVIIFGTLIFQIFFFGHIIGPLVFTVAAALLIWGYKVKNNRLLYAMVVFIVISNFLYFLLPRMQGEGINFIIKAANQFNSINQITLVIHLSRLTISIIIGFSLRVFSNYYSKAHVV</sequence>
<keyword evidence="3" id="KW-1185">Reference proteome</keyword>